<evidence type="ECO:0000313" key="3">
    <source>
        <dbReference type="Proteomes" id="UP000321947"/>
    </source>
</evidence>
<protein>
    <submittedName>
        <fullName evidence="2">Ty3-gypsy retrotransposon protein</fullName>
    </submittedName>
</protein>
<accession>A0A5D3CUN5</accession>
<comment type="caution">
    <text evidence="2">The sequence shown here is derived from an EMBL/GenBank/DDBJ whole genome shotgun (WGS) entry which is preliminary data.</text>
</comment>
<dbReference type="AlphaFoldDB" id="A0A5D3CUN5"/>
<name>A0A5D3CUN5_CUCMM</name>
<evidence type="ECO:0000256" key="1">
    <source>
        <dbReference type="SAM" id="MobiDB-lite"/>
    </source>
</evidence>
<sequence length="69" mass="7825">MMTNVTAEVAMAEMERKMNFVMKAVEERTHEIVALKDQMKPSETLESSKTPNIKANDKGNVVLQENKTQ</sequence>
<proteinExistence type="predicted"/>
<reference evidence="2 3" key="1">
    <citation type="submission" date="2019-08" db="EMBL/GenBank/DDBJ databases">
        <title>Draft genome sequences of two oriental melons (Cucumis melo L. var makuwa).</title>
        <authorList>
            <person name="Kwon S.-Y."/>
        </authorList>
    </citation>
    <scope>NUCLEOTIDE SEQUENCE [LARGE SCALE GENOMIC DNA]</scope>
    <source>
        <strain evidence="3">cv. Chang Bougi</strain>
        <tissue evidence="2">Leaf</tissue>
    </source>
</reference>
<feature type="compositionally biased region" description="Polar residues" evidence="1">
    <location>
        <begin position="44"/>
        <end position="53"/>
    </location>
</feature>
<evidence type="ECO:0000313" key="2">
    <source>
        <dbReference type="EMBL" id="TYK14938.1"/>
    </source>
</evidence>
<dbReference type="Proteomes" id="UP000321947">
    <property type="component" value="Unassembled WGS sequence"/>
</dbReference>
<organism evidence="2 3">
    <name type="scientific">Cucumis melo var. makuwa</name>
    <name type="common">Oriental melon</name>
    <dbReference type="NCBI Taxonomy" id="1194695"/>
    <lineage>
        <taxon>Eukaryota</taxon>
        <taxon>Viridiplantae</taxon>
        <taxon>Streptophyta</taxon>
        <taxon>Embryophyta</taxon>
        <taxon>Tracheophyta</taxon>
        <taxon>Spermatophyta</taxon>
        <taxon>Magnoliopsida</taxon>
        <taxon>eudicotyledons</taxon>
        <taxon>Gunneridae</taxon>
        <taxon>Pentapetalae</taxon>
        <taxon>rosids</taxon>
        <taxon>fabids</taxon>
        <taxon>Cucurbitales</taxon>
        <taxon>Cucurbitaceae</taxon>
        <taxon>Benincaseae</taxon>
        <taxon>Cucumis</taxon>
    </lineage>
</organism>
<feature type="region of interest" description="Disordered" evidence="1">
    <location>
        <begin position="39"/>
        <end position="69"/>
    </location>
</feature>
<dbReference type="EMBL" id="SSTD01008800">
    <property type="protein sequence ID" value="TYK14938.1"/>
    <property type="molecule type" value="Genomic_DNA"/>
</dbReference>
<gene>
    <name evidence="2" type="ORF">E5676_scaffold1623G00420</name>
</gene>